<protein>
    <submittedName>
        <fullName evidence="2">Uncharacterized protein</fullName>
    </submittedName>
</protein>
<dbReference type="PaxDb" id="29760-VIT_12s0059g02330.t01"/>
<accession>F6HIJ9</accession>
<organism evidence="2 3">
    <name type="scientific">Vitis vinifera</name>
    <name type="common">Grape</name>
    <dbReference type="NCBI Taxonomy" id="29760"/>
    <lineage>
        <taxon>Eukaryota</taxon>
        <taxon>Viridiplantae</taxon>
        <taxon>Streptophyta</taxon>
        <taxon>Embryophyta</taxon>
        <taxon>Tracheophyta</taxon>
        <taxon>Spermatophyta</taxon>
        <taxon>Magnoliopsida</taxon>
        <taxon>eudicotyledons</taxon>
        <taxon>Gunneridae</taxon>
        <taxon>Pentapetalae</taxon>
        <taxon>rosids</taxon>
        <taxon>Vitales</taxon>
        <taxon>Vitaceae</taxon>
        <taxon>Viteae</taxon>
        <taxon>Vitis</taxon>
    </lineage>
</organism>
<name>F6HIJ9_VITVI</name>
<dbReference type="AlphaFoldDB" id="F6HIJ9"/>
<reference evidence="3" key="1">
    <citation type="journal article" date="2007" name="Nature">
        <title>The grapevine genome sequence suggests ancestral hexaploidization in major angiosperm phyla.</title>
        <authorList>
            <consortium name="The French-Italian Public Consortium for Grapevine Genome Characterization."/>
            <person name="Jaillon O."/>
            <person name="Aury J.-M."/>
            <person name="Noel B."/>
            <person name="Policriti A."/>
            <person name="Clepet C."/>
            <person name="Casagrande A."/>
            <person name="Choisne N."/>
            <person name="Aubourg S."/>
            <person name="Vitulo N."/>
            <person name="Jubin C."/>
            <person name="Vezzi A."/>
            <person name="Legeai F."/>
            <person name="Hugueney P."/>
            <person name="Dasilva C."/>
            <person name="Horner D."/>
            <person name="Mica E."/>
            <person name="Jublot D."/>
            <person name="Poulain J."/>
            <person name="Bruyere C."/>
            <person name="Billault A."/>
            <person name="Segurens B."/>
            <person name="Gouyvenoux M."/>
            <person name="Ugarte E."/>
            <person name="Cattonaro F."/>
            <person name="Anthouard V."/>
            <person name="Vico V."/>
            <person name="Del Fabbro C."/>
            <person name="Alaux M."/>
            <person name="Di Gaspero G."/>
            <person name="Dumas V."/>
            <person name="Felice N."/>
            <person name="Paillard S."/>
            <person name="Juman I."/>
            <person name="Moroldo M."/>
            <person name="Scalabrin S."/>
            <person name="Canaguier A."/>
            <person name="Le Clainche I."/>
            <person name="Malacrida G."/>
            <person name="Durand E."/>
            <person name="Pesole G."/>
            <person name="Laucou V."/>
            <person name="Chatelet P."/>
            <person name="Merdinoglu D."/>
            <person name="Delledonne M."/>
            <person name="Pezzotti M."/>
            <person name="Lecharny A."/>
            <person name="Scarpelli C."/>
            <person name="Artiguenave F."/>
            <person name="Pe M.E."/>
            <person name="Valle G."/>
            <person name="Morgante M."/>
            <person name="Caboche M."/>
            <person name="Adam-Blondon A.-F."/>
            <person name="Weissenbach J."/>
            <person name="Quetier F."/>
            <person name="Wincker P."/>
        </authorList>
    </citation>
    <scope>NUCLEOTIDE SEQUENCE [LARGE SCALE GENOMIC DNA]</scope>
    <source>
        <strain evidence="3">cv. Pinot noir / PN40024</strain>
    </source>
</reference>
<evidence type="ECO:0000256" key="1">
    <source>
        <dbReference type="SAM" id="MobiDB-lite"/>
    </source>
</evidence>
<feature type="region of interest" description="Disordered" evidence="1">
    <location>
        <begin position="82"/>
        <end position="107"/>
    </location>
</feature>
<proteinExistence type="predicted"/>
<gene>
    <name evidence="2" type="ordered locus">VIT_12s0059g02330</name>
</gene>
<dbReference type="InParanoid" id="F6HIJ9"/>
<dbReference type="EMBL" id="FN595765">
    <property type="protein sequence ID" value="CCB52045.1"/>
    <property type="molecule type" value="Genomic_DNA"/>
</dbReference>
<keyword evidence="3" id="KW-1185">Reference proteome</keyword>
<feature type="compositionally biased region" description="Polar residues" evidence="1">
    <location>
        <begin position="82"/>
        <end position="94"/>
    </location>
</feature>
<dbReference type="HOGENOM" id="CLU_2214794_0_0_1"/>
<sequence length="107" mass="11837">MAEKEGGIVKKRHVEAMRMAITVLGSTATCGSCKRREMLAQLSEKPPKSPTCIDFLRRILDLNINLIHLWTINNTAAITGNSLHPEVKNTSTGHCSKEDPPPFPSQR</sequence>
<evidence type="ECO:0000313" key="2">
    <source>
        <dbReference type="EMBL" id="CCB52045.1"/>
    </source>
</evidence>
<dbReference type="Proteomes" id="UP000009183">
    <property type="component" value="Chromosome 12"/>
</dbReference>
<evidence type="ECO:0000313" key="3">
    <source>
        <dbReference type="Proteomes" id="UP000009183"/>
    </source>
</evidence>